<gene>
    <name evidence="3" type="ORF">CQW23_02958</name>
</gene>
<reference evidence="4" key="2">
    <citation type="journal article" date="2017" name="J. Anim. Genet.">
        <title>Multiple reference genome sequences of hot pepper reveal the massive evolution of plant disease resistance genes by retroduplication.</title>
        <authorList>
            <person name="Kim S."/>
            <person name="Park J."/>
            <person name="Yeom S.-I."/>
            <person name="Kim Y.-M."/>
            <person name="Seo E."/>
            <person name="Kim K.-T."/>
            <person name="Kim M.-S."/>
            <person name="Lee J.M."/>
            <person name="Cheong K."/>
            <person name="Shin H.-S."/>
            <person name="Kim S.-B."/>
            <person name="Han K."/>
            <person name="Lee J."/>
            <person name="Park M."/>
            <person name="Lee H.-A."/>
            <person name="Lee H.-Y."/>
            <person name="Lee Y."/>
            <person name="Oh S."/>
            <person name="Lee J.H."/>
            <person name="Choi E."/>
            <person name="Choi E."/>
            <person name="Lee S.E."/>
            <person name="Jeon J."/>
            <person name="Kim H."/>
            <person name="Choi G."/>
            <person name="Song H."/>
            <person name="Lee J."/>
            <person name="Lee S.-C."/>
            <person name="Kwon J.-K."/>
            <person name="Lee H.-Y."/>
            <person name="Koo N."/>
            <person name="Hong Y."/>
            <person name="Kim R.W."/>
            <person name="Kang W.-H."/>
            <person name="Huh J.H."/>
            <person name="Kang B.-C."/>
            <person name="Yang T.-J."/>
            <person name="Lee Y.-H."/>
            <person name="Bennetzen J.L."/>
            <person name="Choi D."/>
        </authorList>
    </citation>
    <scope>NUCLEOTIDE SEQUENCE [LARGE SCALE GENOMIC DNA]</scope>
    <source>
        <strain evidence="4">cv. PBC81</strain>
    </source>
</reference>
<dbReference type="AlphaFoldDB" id="A0A2G2XSX4"/>
<dbReference type="PANTHER" id="PTHR33493:SF3">
    <property type="entry name" value="LATE EMBRYOGENESIS ABUNDANT PROTEIN, LEA_1 SUBGROUP"/>
    <property type="match status" value="1"/>
</dbReference>
<dbReference type="OrthoDB" id="1935860at2759"/>
<comment type="similarity">
    <text evidence="1">Belongs to the LEA type 1 family.</text>
</comment>
<proteinExistence type="inferred from homology"/>
<comment type="caution">
    <text evidence="3">The sequence shown here is derived from an EMBL/GenBank/DDBJ whole genome shotgun (WGS) entry which is preliminary data.</text>
</comment>
<dbReference type="Proteomes" id="UP000224567">
    <property type="component" value="Unassembled WGS sequence"/>
</dbReference>
<feature type="region of interest" description="Disordered" evidence="2">
    <location>
        <begin position="1"/>
        <end position="29"/>
    </location>
</feature>
<feature type="region of interest" description="Disordered" evidence="2">
    <location>
        <begin position="64"/>
        <end position="117"/>
    </location>
</feature>
<dbReference type="InterPro" id="IPR005513">
    <property type="entry name" value="LEA_1"/>
</dbReference>
<feature type="compositionally biased region" description="Basic and acidic residues" evidence="2">
    <location>
        <begin position="64"/>
        <end position="73"/>
    </location>
</feature>
<keyword evidence="4" id="KW-1185">Reference proteome</keyword>
<evidence type="ECO:0000313" key="4">
    <source>
        <dbReference type="Proteomes" id="UP000224567"/>
    </source>
</evidence>
<reference evidence="3 4" key="1">
    <citation type="journal article" date="2017" name="Genome Biol.">
        <title>New reference genome sequences of hot pepper reveal the massive evolution of plant disease-resistance genes by retroduplication.</title>
        <authorList>
            <person name="Kim S."/>
            <person name="Park J."/>
            <person name="Yeom S.I."/>
            <person name="Kim Y.M."/>
            <person name="Seo E."/>
            <person name="Kim K.T."/>
            <person name="Kim M.S."/>
            <person name="Lee J.M."/>
            <person name="Cheong K."/>
            <person name="Shin H.S."/>
            <person name="Kim S.B."/>
            <person name="Han K."/>
            <person name="Lee J."/>
            <person name="Park M."/>
            <person name="Lee H.A."/>
            <person name="Lee H.Y."/>
            <person name="Lee Y."/>
            <person name="Oh S."/>
            <person name="Lee J.H."/>
            <person name="Choi E."/>
            <person name="Choi E."/>
            <person name="Lee S.E."/>
            <person name="Jeon J."/>
            <person name="Kim H."/>
            <person name="Choi G."/>
            <person name="Song H."/>
            <person name="Lee J."/>
            <person name="Lee S.C."/>
            <person name="Kwon J.K."/>
            <person name="Lee H.Y."/>
            <person name="Koo N."/>
            <person name="Hong Y."/>
            <person name="Kim R.W."/>
            <person name="Kang W.H."/>
            <person name="Huh J.H."/>
            <person name="Kang B.C."/>
            <person name="Yang T.J."/>
            <person name="Lee Y.H."/>
            <person name="Bennetzen J.L."/>
            <person name="Choi D."/>
        </authorList>
    </citation>
    <scope>NUCLEOTIDE SEQUENCE [LARGE SCALE GENOMIC DNA]</scope>
    <source>
        <strain evidence="4">cv. PBC81</strain>
    </source>
</reference>
<organism evidence="3 4">
    <name type="scientific">Capsicum baccatum</name>
    <name type="common">Peruvian pepper</name>
    <dbReference type="NCBI Taxonomy" id="33114"/>
    <lineage>
        <taxon>Eukaryota</taxon>
        <taxon>Viridiplantae</taxon>
        <taxon>Streptophyta</taxon>
        <taxon>Embryophyta</taxon>
        <taxon>Tracheophyta</taxon>
        <taxon>Spermatophyta</taxon>
        <taxon>Magnoliopsida</taxon>
        <taxon>eudicotyledons</taxon>
        <taxon>Gunneridae</taxon>
        <taxon>Pentapetalae</taxon>
        <taxon>asterids</taxon>
        <taxon>lamiids</taxon>
        <taxon>Solanales</taxon>
        <taxon>Solanaceae</taxon>
        <taxon>Solanoideae</taxon>
        <taxon>Capsiceae</taxon>
        <taxon>Capsicum</taxon>
    </lineage>
</organism>
<accession>A0A2G2XSX4</accession>
<sequence length="117" mass="12799">MQAIKEKLNDMSAMRKAKAEAKEEEKAEKEMAKARVEVAREVRLAKEAEAAMDMHVNKAAEKIANEEKKHINESTDGTLDPYASSFTNNNNPSGGHPYGNHPGQMNNAGAGPNNHLL</sequence>
<evidence type="ECO:0008006" key="5">
    <source>
        <dbReference type="Google" id="ProtNLM"/>
    </source>
</evidence>
<dbReference type="PANTHER" id="PTHR33493">
    <property type="entry name" value="LATE EMBRYOGENESIS ABUNDANT PROTEIN 6-RELATED"/>
    <property type="match status" value="1"/>
</dbReference>
<dbReference type="STRING" id="33114.A0A2G2XSX4"/>
<dbReference type="Pfam" id="PF03760">
    <property type="entry name" value="LEA_1"/>
    <property type="match status" value="1"/>
</dbReference>
<protein>
    <recommendedName>
        <fullName evidence="5">Late embryogenesis abundant protein 6</fullName>
    </recommendedName>
</protein>
<name>A0A2G2XSX4_CAPBA</name>
<evidence type="ECO:0000256" key="2">
    <source>
        <dbReference type="SAM" id="MobiDB-lite"/>
    </source>
</evidence>
<dbReference type="EMBL" id="MLFT02000001">
    <property type="protein sequence ID" value="PHT60595.1"/>
    <property type="molecule type" value="Genomic_DNA"/>
</dbReference>
<feature type="compositionally biased region" description="Basic and acidic residues" evidence="2">
    <location>
        <begin position="17"/>
        <end position="29"/>
    </location>
</feature>
<evidence type="ECO:0000256" key="1">
    <source>
        <dbReference type="ARBA" id="ARBA00010975"/>
    </source>
</evidence>
<evidence type="ECO:0000313" key="3">
    <source>
        <dbReference type="EMBL" id="PHT60595.1"/>
    </source>
</evidence>
<dbReference type="GO" id="GO:0009793">
    <property type="term" value="P:embryo development ending in seed dormancy"/>
    <property type="evidence" value="ECO:0007669"/>
    <property type="project" value="InterPro"/>
</dbReference>
<feature type="compositionally biased region" description="Polar residues" evidence="2">
    <location>
        <begin position="84"/>
        <end position="93"/>
    </location>
</feature>